<dbReference type="RefSeq" id="WP_041079691.1">
    <property type="nucleotide sequence ID" value="NZ_CP054438.1"/>
</dbReference>
<dbReference type="Pfam" id="PF08206">
    <property type="entry name" value="OB_RNB"/>
    <property type="match status" value="1"/>
</dbReference>
<accession>A0A380HQ25</accession>
<evidence type="ECO:0000256" key="6">
    <source>
        <dbReference type="ARBA" id="ARBA00022839"/>
    </source>
</evidence>
<dbReference type="NCBIfam" id="TIGR00358">
    <property type="entry name" value="3_prime_RNase"/>
    <property type="match status" value="1"/>
</dbReference>
<feature type="region of interest" description="Disordered" evidence="10">
    <location>
        <begin position="715"/>
        <end position="796"/>
    </location>
</feature>
<comment type="catalytic activity">
    <reaction evidence="1 9">
        <text>Exonucleolytic cleavage in the 3'- to 5'-direction to yield nucleoside 5'-phosphates.</text>
        <dbReference type="EC" id="3.1.13.1"/>
    </reaction>
</comment>
<dbReference type="PANTHER" id="PTHR23355:SF9">
    <property type="entry name" value="DIS3-LIKE EXONUCLEASE 2"/>
    <property type="match status" value="1"/>
</dbReference>
<dbReference type="Pfam" id="PF00575">
    <property type="entry name" value="S1"/>
    <property type="match status" value="1"/>
</dbReference>
<keyword evidence="5 9" id="KW-0378">Hydrolase</keyword>
<evidence type="ECO:0000256" key="8">
    <source>
        <dbReference type="ARBA" id="ARBA00025604"/>
    </source>
</evidence>
<dbReference type="Gene3D" id="2.40.50.140">
    <property type="entry name" value="Nucleic acid-binding proteins"/>
    <property type="match status" value="3"/>
</dbReference>
<dbReference type="PROSITE" id="PS01175">
    <property type="entry name" value="RIBONUCLEASE_II"/>
    <property type="match status" value="1"/>
</dbReference>
<dbReference type="PROSITE" id="PS50126">
    <property type="entry name" value="S1"/>
    <property type="match status" value="1"/>
</dbReference>
<gene>
    <name evidence="9 11" type="primary">rnr</name>
    <name evidence="11" type="ORF">NCTC7688_02201</name>
</gene>
<dbReference type="FunFam" id="2.40.50.140:FF:000219">
    <property type="entry name" value="Ribonuclease R"/>
    <property type="match status" value="1"/>
</dbReference>
<dbReference type="GO" id="GO:0008859">
    <property type="term" value="F:exoribonuclease II activity"/>
    <property type="evidence" value="ECO:0007669"/>
    <property type="project" value="UniProtKB-UniRule"/>
</dbReference>
<dbReference type="Pfam" id="PF00773">
    <property type="entry name" value="RNB"/>
    <property type="match status" value="1"/>
</dbReference>
<comment type="subcellular location">
    <subcellularLocation>
        <location evidence="2 9">Cytoplasm</location>
    </subcellularLocation>
</comment>
<evidence type="ECO:0000256" key="9">
    <source>
        <dbReference type="HAMAP-Rule" id="MF_01895"/>
    </source>
</evidence>
<dbReference type="EMBL" id="UHED01000001">
    <property type="protein sequence ID" value="SUM83893.1"/>
    <property type="molecule type" value="Genomic_DNA"/>
</dbReference>
<dbReference type="InterPro" id="IPR011129">
    <property type="entry name" value="CSD"/>
</dbReference>
<evidence type="ECO:0000256" key="1">
    <source>
        <dbReference type="ARBA" id="ARBA00001849"/>
    </source>
</evidence>
<dbReference type="InterPro" id="IPR001900">
    <property type="entry name" value="RNase_II/R"/>
</dbReference>
<evidence type="ECO:0000256" key="10">
    <source>
        <dbReference type="SAM" id="MobiDB-lite"/>
    </source>
</evidence>
<evidence type="ECO:0000256" key="7">
    <source>
        <dbReference type="ARBA" id="ARBA00022884"/>
    </source>
</evidence>
<dbReference type="GO" id="GO:0003723">
    <property type="term" value="F:RNA binding"/>
    <property type="evidence" value="ECO:0007669"/>
    <property type="project" value="UniProtKB-UniRule"/>
</dbReference>
<dbReference type="CDD" id="cd04471">
    <property type="entry name" value="S1_RNase_R"/>
    <property type="match status" value="1"/>
</dbReference>
<evidence type="ECO:0000256" key="4">
    <source>
        <dbReference type="ARBA" id="ARBA00022722"/>
    </source>
</evidence>
<keyword evidence="6 9" id="KW-0269">Exonuclease</keyword>
<feature type="compositionally biased region" description="Basic and acidic residues" evidence="10">
    <location>
        <begin position="739"/>
        <end position="749"/>
    </location>
</feature>
<evidence type="ECO:0000256" key="2">
    <source>
        <dbReference type="ARBA" id="ARBA00004496"/>
    </source>
</evidence>
<dbReference type="Proteomes" id="UP000254707">
    <property type="component" value="Unassembled WGS sequence"/>
</dbReference>
<dbReference type="InterPro" id="IPR013223">
    <property type="entry name" value="RNase_B_OB_dom"/>
</dbReference>
<dbReference type="InterPro" id="IPR011805">
    <property type="entry name" value="RNase_R"/>
</dbReference>
<sequence length="796" mass="91157">MNLKQSIEEIIKQPDYEPMSVSDFQDALGLNSADSFRDLIKVLVELEQTGLIQRTKTDRYQRKASNNAKQSKLIKGKLSQNKKGFAFLRPEEEDMDDIFIPPTKINRAMDGDTVLVEVHQSKGEHKGKLEGEVKTIETHSVTQVVGTYSEARHFGFVLPDDKRIMQDIFIPKGQNLGAVDGHKVLVQITKYADGTDNPEGIVSAILGHKNDPGVDILSIIYQHGIEIEFPDNVLAEAEAVPDHIEPSQIEGRRDLRDELTITIDGADAKDLDDAISVKKLSNGHTQLTVSIADVSYYVTEDSALDKEAYSRATSVYLVDRVIPMIPHRLSNGICSLNPQVDRLTLSCQMEIDERGDVVGHEIFDSVIHSNYRMTYDEVNEIITDQNTETRNQYSEITPMLDLAQDLSQRLIHMRRRRGEIDFDINEAKVLVNEEGIPTDVEMRQRGEGERLIESFMLAANETIAEHFDRLEVPFIYRVHEQPKSERLRQFFDFVTNFGLMIKGTGEDIHPSTLQKIQQEVEGQPEQMVISTMMLRSMQQARYDDVNLGHFGLSAEYYTHFTSPIRRYPDLIVHRLIRKYIIEQSMDRKERNKWEALLPEIAEHTSQRERRAIEAERDTDELKKAEYMVQHIGEEFEGIISSVANFGMFIELPNTIEGMVHVSNMTDDYYHFDERQMAMIGERQAKVFRIGDPVQIKVINVDVDERMIDFQIVGMPIPNRDRGQRPSRGKTIQAKPRGNSSDKSKDDKNGKGGRGRTKQKQRKGKNKRQSDQSKGNTKHKPFYKDKNVKNKARKKKK</sequence>
<dbReference type="SMART" id="SM00955">
    <property type="entry name" value="RNB"/>
    <property type="match status" value="1"/>
</dbReference>
<dbReference type="EC" id="3.1.13.1" evidence="9"/>
<dbReference type="HAMAP" id="MF_01895">
    <property type="entry name" value="RNase_R"/>
    <property type="match status" value="1"/>
</dbReference>
<dbReference type="InterPro" id="IPR022966">
    <property type="entry name" value="RNase_II/R_CS"/>
</dbReference>
<dbReference type="Pfam" id="PF17876">
    <property type="entry name" value="CSD2"/>
    <property type="match status" value="1"/>
</dbReference>
<dbReference type="PANTHER" id="PTHR23355">
    <property type="entry name" value="RIBONUCLEASE"/>
    <property type="match status" value="1"/>
</dbReference>
<dbReference type="FunFam" id="2.40.50.140:FF:000273">
    <property type="entry name" value="Ribonuclease R"/>
    <property type="match status" value="1"/>
</dbReference>
<evidence type="ECO:0000256" key="3">
    <source>
        <dbReference type="ARBA" id="ARBA00022490"/>
    </source>
</evidence>
<keyword evidence="3 9" id="KW-0963">Cytoplasm</keyword>
<dbReference type="InterPro" id="IPR003029">
    <property type="entry name" value="S1_domain"/>
</dbReference>
<name>A0A380HQ25_STASA</name>
<dbReference type="SUPFAM" id="SSF50249">
    <property type="entry name" value="Nucleic acid-binding proteins"/>
    <property type="match status" value="4"/>
</dbReference>
<evidence type="ECO:0000256" key="5">
    <source>
        <dbReference type="ARBA" id="ARBA00022801"/>
    </source>
</evidence>
<dbReference type="GO" id="GO:0005829">
    <property type="term" value="C:cytosol"/>
    <property type="evidence" value="ECO:0007669"/>
    <property type="project" value="TreeGrafter"/>
</dbReference>
<dbReference type="NCBIfam" id="TIGR02063">
    <property type="entry name" value="RNase_R"/>
    <property type="match status" value="1"/>
</dbReference>
<organism evidence="11 12">
    <name type="scientific">Staphylococcus saprophyticus</name>
    <dbReference type="NCBI Taxonomy" id="29385"/>
    <lineage>
        <taxon>Bacteria</taxon>
        <taxon>Bacillati</taxon>
        <taxon>Bacillota</taxon>
        <taxon>Bacilli</taxon>
        <taxon>Bacillales</taxon>
        <taxon>Staphylococcaceae</taxon>
        <taxon>Staphylococcus</taxon>
    </lineage>
</organism>
<dbReference type="SMART" id="SM00357">
    <property type="entry name" value="CSP"/>
    <property type="match status" value="2"/>
</dbReference>
<dbReference type="InterPro" id="IPR040476">
    <property type="entry name" value="CSD2"/>
</dbReference>
<feature type="compositionally biased region" description="Basic residues" evidence="10">
    <location>
        <begin position="750"/>
        <end position="766"/>
    </location>
</feature>
<evidence type="ECO:0000313" key="12">
    <source>
        <dbReference type="Proteomes" id="UP000254707"/>
    </source>
</evidence>
<dbReference type="InterPro" id="IPR004476">
    <property type="entry name" value="RNase_II/RNase_R"/>
</dbReference>
<dbReference type="InterPro" id="IPR050180">
    <property type="entry name" value="RNR_Ribonuclease"/>
</dbReference>
<evidence type="ECO:0000313" key="11">
    <source>
        <dbReference type="EMBL" id="SUM83893.1"/>
    </source>
</evidence>
<dbReference type="InterPro" id="IPR012340">
    <property type="entry name" value="NA-bd_OB-fold"/>
</dbReference>
<reference evidence="11 12" key="1">
    <citation type="submission" date="2018-06" db="EMBL/GenBank/DDBJ databases">
        <authorList>
            <consortium name="Pathogen Informatics"/>
            <person name="Doyle S."/>
        </authorList>
    </citation>
    <scope>NUCLEOTIDE SEQUENCE [LARGE SCALE GENOMIC DNA]</scope>
    <source>
        <strain evidence="11 12">NCTC7688</strain>
    </source>
</reference>
<comment type="function">
    <text evidence="8">Binds mRNA; thus facilitating recognition of the initiation point. It is needed to translate mRNA with a short Shine-Dalgarno (SD) purine-rich sequence.</text>
</comment>
<dbReference type="SMART" id="SM00316">
    <property type="entry name" value="S1"/>
    <property type="match status" value="1"/>
</dbReference>
<keyword evidence="4 9" id="KW-0540">Nuclease</keyword>
<dbReference type="GO" id="GO:0006402">
    <property type="term" value="P:mRNA catabolic process"/>
    <property type="evidence" value="ECO:0007669"/>
    <property type="project" value="TreeGrafter"/>
</dbReference>
<protein>
    <recommendedName>
        <fullName evidence="9">Ribonuclease R</fullName>
        <shortName evidence="9">RNase R</shortName>
        <ecNumber evidence="9">3.1.13.1</ecNumber>
    </recommendedName>
</protein>
<comment type="similarity">
    <text evidence="9">Belongs to the RNR ribonuclease family. RNase R subfamily.</text>
</comment>
<proteinExistence type="inferred from homology"/>
<comment type="function">
    <text evidence="9">3'-5' exoribonuclease that releases 5'-nucleoside monophosphates and is involved in maturation of structured RNAs.</text>
</comment>
<keyword evidence="7 9" id="KW-0694">RNA-binding</keyword>
<dbReference type="AlphaFoldDB" id="A0A380HQ25"/>